<reference evidence="2 3" key="1">
    <citation type="submission" date="2020-02" db="EMBL/GenBank/DDBJ databases">
        <title>Draft genome sequence of Haematococcus lacustris strain NIES-144.</title>
        <authorList>
            <person name="Morimoto D."/>
            <person name="Nakagawa S."/>
            <person name="Yoshida T."/>
            <person name="Sawayama S."/>
        </authorList>
    </citation>
    <scope>NUCLEOTIDE SEQUENCE [LARGE SCALE GENOMIC DNA]</scope>
    <source>
        <strain evidence="2 3">NIES-144</strain>
    </source>
</reference>
<feature type="non-terminal residue" evidence="2">
    <location>
        <position position="1"/>
    </location>
</feature>
<feature type="chain" id="PRO_5025357851" evidence="1">
    <location>
        <begin position="27"/>
        <end position="161"/>
    </location>
</feature>
<dbReference type="Proteomes" id="UP000485058">
    <property type="component" value="Unassembled WGS sequence"/>
</dbReference>
<accession>A0A699YVG9</accession>
<keyword evidence="3" id="KW-1185">Reference proteome</keyword>
<feature type="non-terminal residue" evidence="2">
    <location>
        <position position="161"/>
    </location>
</feature>
<proteinExistence type="predicted"/>
<evidence type="ECO:0000256" key="1">
    <source>
        <dbReference type="SAM" id="SignalP"/>
    </source>
</evidence>
<evidence type="ECO:0000313" key="3">
    <source>
        <dbReference type="Proteomes" id="UP000485058"/>
    </source>
</evidence>
<name>A0A699YVG9_HAELA</name>
<organism evidence="2 3">
    <name type="scientific">Haematococcus lacustris</name>
    <name type="common">Green alga</name>
    <name type="synonym">Haematococcus pluvialis</name>
    <dbReference type="NCBI Taxonomy" id="44745"/>
    <lineage>
        <taxon>Eukaryota</taxon>
        <taxon>Viridiplantae</taxon>
        <taxon>Chlorophyta</taxon>
        <taxon>core chlorophytes</taxon>
        <taxon>Chlorophyceae</taxon>
        <taxon>CS clade</taxon>
        <taxon>Chlamydomonadales</taxon>
        <taxon>Haematococcaceae</taxon>
        <taxon>Haematococcus</taxon>
    </lineage>
</organism>
<gene>
    <name evidence="2" type="ORF">HaLaN_05799</name>
</gene>
<feature type="signal peptide" evidence="1">
    <location>
        <begin position="1"/>
        <end position="26"/>
    </location>
</feature>
<evidence type="ECO:0000313" key="2">
    <source>
        <dbReference type="EMBL" id="GFH10479.1"/>
    </source>
</evidence>
<dbReference type="AlphaFoldDB" id="A0A699YVG9"/>
<protein>
    <submittedName>
        <fullName evidence="2">Uncharacterized protein</fullName>
    </submittedName>
</protein>
<comment type="caution">
    <text evidence="2">The sequence shown here is derived from an EMBL/GenBank/DDBJ whole genome shotgun (WGS) entry which is preliminary data.</text>
</comment>
<keyword evidence="1" id="KW-0732">Signal</keyword>
<dbReference type="EMBL" id="BLLF01000318">
    <property type="protein sequence ID" value="GFH10479.1"/>
    <property type="molecule type" value="Genomic_DNA"/>
</dbReference>
<sequence length="161" mass="17478">MKAATTAQCLLLFICCLLAICSLGSARTETEAETDRLGVSFCRSPAAQQLKCGWASKEEREGSIGQSFGGGSVFRYGREPPCTIYHSSTFHSFYPNIVSLGCVGRVVVRIVLKVENAYPCPRLVNMTLTSPLVSNISPITRCELELPPGDELEASVRSKEV</sequence>